<reference evidence="1 2" key="1">
    <citation type="submission" date="2016-10" db="EMBL/GenBank/DDBJ databases">
        <title>Comparative genomics between deep and shallow subseafloor isolates.</title>
        <authorList>
            <person name="Ishii S."/>
            <person name="Miller J.R."/>
            <person name="Sutton G."/>
            <person name="Suzuki S."/>
            <person name="Methe B."/>
            <person name="Inagaki F."/>
            <person name="Imachi H."/>
        </authorList>
    </citation>
    <scope>NUCLEOTIDE SEQUENCE [LARGE SCALE GENOMIC DNA]</scope>
    <source>
        <strain evidence="1 2">A8p</strain>
    </source>
</reference>
<name>A0A2H4VNT1_9EURY</name>
<organism evidence="1 2">
    <name type="scientific">Methanobacterium subterraneum</name>
    <dbReference type="NCBI Taxonomy" id="59277"/>
    <lineage>
        <taxon>Archaea</taxon>
        <taxon>Methanobacteriati</taxon>
        <taxon>Methanobacteriota</taxon>
        <taxon>Methanomada group</taxon>
        <taxon>Methanobacteria</taxon>
        <taxon>Methanobacteriales</taxon>
        <taxon>Methanobacteriaceae</taxon>
        <taxon>Methanobacterium</taxon>
    </lineage>
</organism>
<dbReference type="Proteomes" id="UP000232631">
    <property type="component" value="Chromosome"/>
</dbReference>
<evidence type="ECO:0000313" key="1">
    <source>
        <dbReference type="EMBL" id="AUB59748.1"/>
    </source>
</evidence>
<dbReference type="EMBL" id="CP017768">
    <property type="protein sequence ID" value="AUB59748.1"/>
    <property type="molecule type" value="Genomic_DNA"/>
</dbReference>
<evidence type="ECO:0000313" key="2">
    <source>
        <dbReference type="Proteomes" id="UP000232631"/>
    </source>
</evidence>
<protein>
    <submittedName>
        <fullName evidence="1">Uncharacterized protein</fullName>
    </submittedName>
</protein>
<accession>A0A2H4VNT1</accession>
<dbReference type="KEGG" id="msub:BK009_03090"/>
<dbReference type="AlphaFoldDB" id="A0A2H4VNT1"/>
<keyword evidence="2" id="KW-1185">Reference proteome</keyword>
<gene>
    <name evidence="1" type="ORF">BK009_03090</name>
</gene>
<sequence>MSCYLRHMKEVLEAADLHPEDKKERKEVDLAIRELVGMKPEDRCNVVWKEVKVWLQDEDKNNQLTAELKAA</sequence>
<dbReference type="GeneID" id="35125435"/>
<proteinExistence type="predicted"/>
<dbReference type="RefSeq" id="WP_100909005.1">
    <property type="nucleotide sequence ID" value="NZ_CP017768.1"/>
</dbReference>